<feature type="compositionally biased region" description="Polar residues" evidence="1">
    <location>
        <begin position="569"/>
        <end position="593"/>
    </location>
</feature>
<dbReference type="PANTHER" id="PTHR31151:SF0">
    <property type="entry name" value="PROLINE-TRNA LIGASE (DUF1680)"/>
    <property type="match status" value="1"/>
</dbReference>
<proteinExistence type="predicted"/>
<accession>A0A4Z1NQA3</accession>
<dbReference type="STRING" id="86259.A0A4Z1NQA3"/>
<reference evidence="2 3" key="1">
    <citation type="submission" date="2019-04" db="EMBL/GenBank/DDBJ databases">
        <title>High contiguity whole genome sequence and gene annotation resource for two Venturia nashicola isolates.</title>
        <authorList>
            <person name="Prokchorchik M."/>
            <person name="Won K."/>
            <person name="Lee Y."/>
            <person name="Choi E.D."/>
            <person name="Segonzac C."/>
            <person name="Sohn K.H."/>
        </authorList>
    </citation>
    <scope>NUCLEOTIDE SEQUENCE [LARGE SCALE GENOMIC DNA]</scope>
    <source>
        <strain evidence="2 3">PRI2</strain>
    </source>
</reference>
<dbReference type="AlphaFoldDB" id="A0A4Z1NQA3"/>
<dbReference type="PANTHER" id="PTHR31151">
    <property type="entry name" value="PROLINE-TRNA LIGASE (DUF1680)"/>
    <property type="match status" value="1"/>
</dbReference>
<evidence type="ECO:0000313" key="3">
    <source>
        <dbReference type="Proteomes" id="UP000298493"/>
    </source>
</evidence>
<name>A0A4Z1NQA3_9PEZI</name>
<evidence type="ECO:0000256" key="1">
    <source>
        <dbReference type="SAM" id="MobiDB-lite"/>
    </source>
</evidence>
<comment type="caution">
    <text evidence="2">The sequence shown here is derived from an EMBL/GenBank/DDBJ whole genome shotgun (WGS) entry which is preliminary data.</text>
</comment>
<evidence type="ECO:0008006" key="4">
    <source>
        <dbReference type="Google" id="ProtNLM"/>
    </source>
</evidence>
<dbReference type="Proteomes" id="UP000298493">
    <property type="component" value="Unassembled WGS sequence"/>
</dbReference>
<evidence type="ECO:0000313" key="2">
    <source>
        <dbReference type="EMBL" id="TID18227.1"/>
    </source>
</evidence>
<keyword evidence="3" id="KW-1185">Reference proteome</keyword>
<organism evidence="2 3">
    <name type="scientific">Venturia nashicola</name>
    <dbReference type="NCBI Taxonomy" id="86259"/>
    <lineage>
        <taxon>Eukaryota</taxon>
        <taxon>Fungi</taxon>
        <taxon>Dikarya</taxon>
        <taxon>Ascomycota</taxon>
        <taxon>Pezizomycotina</taxon>
        <taxon>Dothideomycetes</taxon>
        <taxon>Pleosporomycetidae</taxon>
        <taxon>Venturiales</taxon>
        <taxon>Venturiaceae</taxon>
        <taxon>Venturia</taxon>
    </lineage>
</organism>
<feature type="region of interest" description="Disordered" evidence="1">
    <location>
        <begin position="569"/>
        <end position="595"/>
    </location>
</feature>
<protein>
    <recommendedName>
        <fullName evidence="4">Duf1680 domain-containing protein</fullName>
    </recommendedName>
</protein>
<dbReference type="GO" id="GO:0005975">
    <property type="term" value="P:carbohydrate metabolic process"/>
    <property type="evidence" value="ECO:0007669"/>
    <property type="project" value="InterPro"/>
</dbReference>
<dbReference type="SUPFAM" id="SSF48208">
    <property type="entry name" value="Six-hairpin glycosidases"/>
    <property type="match status" value="1"/>
</dbReference>
<gene>
    <name evidence="2" type="ORF">E6O75_ATG06303</name>
</gene>
<sequence length="731" mass="80589">MAQSPQPLVPFKSRPLPLGSIKPQGWLKDQMQLMASGLAGHEHDFYRFVSESSWLGGGSEYSKLNEGFPYWLNGIVPLAYGIDDERLKDQVRQSVQIVLQRRASDGWIGPEKGGARNFWARYPLFLGMIQLLEADSSYKPIILPALHDFVALQNKMLKNDYEGYLERPGDELSSEDHGWGRVRVADMMITLQWLYEHDPADQEVILMENLDYLRRGQLDWADWYKEGVYIKEDFSTIPEEKLKPIFPYAHGVNVGQGLKAGAVINRFTNNASLLTMSRRAVDWTFTYHGATSGTILADERLKGLGPYYGSELCTTVETMYSLTYLYQTLGDSSFADRVELAAFNALPVALTPDWWAHQYLTQPNQPAAKFLKETPWWNVNGWGNTYGLEPNYPCCTVNHPQGYPKFVSGMFVGVGENGLAHALLGPGKVTTTLPSGVAVKVSCLTSYPFSNAFTYTVDSSAPFEFGIRIPGWHIPGPPSEINISTNSPSGQTNTKSVTISPDAHSGLHTLSIAAGTSKITLALSHTINIIPRANNSIAIQAGPLLYALQIPSYNTSTAVKAFDQAGTANPFSPQTNSTNATTPAPVSPISPSVNGRIPPEIRDYQYFPKEGAKWAVAIDPKSLSFHSKSRDGEAEQDGVGQKTEHDGAQDDEFDGSEPSLPNPLWTDEGVGMPTWIEGRGCEIEWDEWKGGPGPVPTERKCLGEAFKVKLIPYGGARLHMSEFPTVDLNGR</sequence>
<dbReference type="EMBL" id="SNSC02000014">
    <property type="protein sequence ID" value="TID18227.1"/>
    <property type="molecule type" value="Genomic_DNA"/>
</dbReference>
<dbReference type="InterPro" id="IPR008928">
    <property type="entry name" value="6-hairpin_glycosidase_sf"/>
</dbReference>
<feature type="region of interest" description="Disordered" evidence="1">
    <location>
        <begin position="625"/>
        <end position="669"/>
    </location>
</feature>